<dbReference type="Gene3D" id="3.40.50.300">
    <property type="entry name" value="P-loop containing nucleotide triphosphate hydrolases"/>
    <property type="match status" value="1"/>
</dbReference>
<proteinExistence type="predicted"/>
<sequence length="209" mass="23931">MKIDIEIVTGFLGSGKTSFINSLLSESQVEGEKVLIFQLECGTSRISYSSDVNYPIKLVQIDEVSELNEAMIYSIRKYNPNRIIIEYNGTANLKELIDILNKKVYKKCSRISTIFFVTNGKKIKQHVENIGNLIVPFIKSSNMIVVNNIENCNKDILEAGVKRLKQLNPKAYILKVNNKYVLKSALRETKVLDNGYFKKLKVKLENYKR</sequence>
<evidence type="ECO:0000313" key="2">
    <source>
        <dbReference type="EMBL" id="OOM14274.1"/>
    </source>
</evidence>
<name>A0A1S8NCQ0_CLOSA</name>
<protein>
    <submittedName>
        <fullName evidence="2">CobW/HypB/UreG, nucleotide-binding domain</fullName>
    </submittedName>
</protein>
<dbReference type="InterPro" id="IPR003495">
    <property type="entry name" value="CobW/HypB/UreG_nucleotide-bd"/>
</dbReference>
<dbReference type="EMBL" id="LZYZ01000002">
    <property type="protein sequence ID" value="OOM14274.1"/>
    <property type="molecule type" value="Genomic_DNA"/>
</dbReference>
<dbReference type="STRING" id="169679.CSACC_17460"/>
<dbReference type="InterPro" id="IPR027417">
    <property type="entry name" value="P-loop_NTPase"/>
</dbReference>
<dbReference type="Proteomes" id="UP000191154">
    <property type="component" value="Unassembled WGS sequence"/>
</dbReference>
<reference evidence="2 3" key="1">
    <citation type="submission" date="2016-05" db="EMBL/GenBank/DDBJ databases">
        <title>Microbial solvent formation.</title>
        <authorList>
            <person name="Poehlein A."/>
            <person name="Montoya Solano J.D."/>
            <person name="Flitsch S."/>
            <person name="Krabben P."/>
            <person name="Duerre P."/>
            <person name="Daniel R."/>
        </authorList>
    </citation>
    <scope>NUCLEOTIDE SEQUENCE [LARGE SCALE GENOMIC DNA]</scope>
    <source>
        <strain evidence="2 3">L1-8</strain>
    </source>
</reference>
<dbReference type="AlphaFoldDB" id="A0A1S8NCQ0"/>
<comment type="caution">
    <text evidence="2">The sequence shown here is derived from an EMBL/GenBank/DDBJ whole genome shotgun (WGS) entry which is preliminary data.</text>
</comment>
<evidence type="ECO:0000259" key="1">
    <source>
        <dbReference type="Pfam" id="PF02492"/>
    </source>
</evidence>
<dbReference type="InterPro" id="IPR051316">
    <property type="entry name" value="Zinc-reg_GTPase_activator"/>
</dbReference>
<accession>A0A1S8NCQ0</accession>
<dbReference type="Pfam" id="PF02492">
    <property type="entry name" value="cobW"/>
    <property type="match status" value="1"/>
</dbReference>
<dbReference type="PANTHER" id="PTHR13748:SF62">
    <property type="entry name" value="COBW DOMAIN-CONTAINING PROTEIN"/>
    <property type="match status" value="1"/>
</dbReference>
<dbReference type="RefSeq" id="WP_077864548.1">
    <property type="nucleotide sequence ID" value="NZ_LZYZ01000002.1"/>
</dbReference>
<dbReference type="SUPFAM" id="SSF52540">
    <property type="entry name" value="P-loop containing nucleoside triphosphate hydrolases"/>
    <property type="match status" value="1"/>
</dbReference>
<dbReference type="PANTHER" id="PTHR13748">
    <property type="entry name" value="COBW-RELATED"/>
    <property type="match status" value="1"/>
</dbReference>
<dbReference type="GO" id="GO:0005737">
    <property type="term" value="C:cytoplasm"/>
    <property type="evidence" value="ECO:0007669"/>
    <property type="project" value="TreeGrafter"/>
</dbReference>
<evidence type="ECO:0000313" key="3">
    <source>
        <dbReference type="Proteomes" id="UP000191154"/>
    </source>
</evidence>
<organism evidence="2 3">
    <name type="scientific">Clostridium saccharobutylicum</name>
    <dbReference type="NCBI Taxonomy" id="169679"/>
    <lineage>
        <taxon>Bacteria</taxon>
        <taxon>Bacillati</taxon>
        <taxon>Bacillota</taxon>
        <taxon>Clostridia</taxon>
        <taxon>Eubacteriales</taxon>
        <taxon>Clostridiaceae</taxon>
        <taxon>Clostridium</taxon>
    </lineage>
</organism>
<gene>
    <name evidence="2" type="ORF">CLOSAC_11470</name>
</gene>
<feature type="domain" description="CobW/HypB/UreG nucleotide-binding" evidence="1">
    <location>
        <begin position="6"/>
        <end position="174"/>
    </location>
</feature>